<keyword evidence="3" id="KW-1185">Reference proteome</keyword>
<accession>A0A2I0V8B2</accession>
<keyword evidence="1" id="KW-1133">Transmembrane helix</keyword>
<dbReference type="AlphaFoldDB" id="A0A2I0V8B2"/>
<name>A0A2I0V8B2_9ASPA</name>
<dbReference type="EMBL" id="KZ504079">
    <property type="protein sequence ID" value="PKU59649.1"/>
    <property type="molecule type" value="Genomic_DNA"/>
</dbReference>
<reference evidence="2 3" key="2">
    <citation type="journal article" date="2017" name="Nature">
        <title>The Apostasia genome and the evolution of orchids.</title>
        <authorList>
            <person name="Zhang G.Q."/>
            <person name="Liu K.W."/>
            <person name="Li Z."/>
            <person name="Lohaus R."/>
            <person name="Hsiao Y.Y."/>
            <person name="Niu S.C."/>
            <person name="Wang J.Y."/>
            <person name="Lin Y.C."/>
            <person name="Xu Q."/>
            <person name="Chen L.J."/>
            <person name="Yoshida K."/>
            <person name="Fujiwara S."/>
            <person name="Wang Z.W."/>
            <person name="Zhang Y.Q."/>
            <person name="Mitsuda N."/>
            <person name="Wang M."/>
            <person name="Liu G.H."/>
            <person name="Pecoraro L."/>
            <person name="Huang H.X."/>
            <person name="Xiao X.J."/>
            <person name="Lin M."/>
            <person name="Wu X.Y."/>
            <person name="Wu W.L."/>
            <person name="Chen Y.Y."/>
            <person name="Chang S.B."/>
            <person name="Sakamoto S."/>
            <person name="Ohme-Takagi M."/>
            <person name="Yagi M."/>
            <person name="Zeng S.J."/>
            <person name="Shen C.Y."/>
            <person name="Yeh C.M."/>
            <person name="Luo Y.B."/>
            <person name="Tsai W.C."/>
            <person name="Van de Peer Y."/>
            <person name="Liu Z.J."/>
        </authorList>
    </citation>
    <scope>NUCLEOTIDE SEQUENCE [LARGE SCALE GENOMIC DNA]</scope>
    <source>
        <tissue evidence="2">The whole plant</tissue>
    </source>
</reference>
<sequence length="131" mass="15273">MNMAKTKMKTRMPRMERPPVLPPPPMIFRPAGFMGNYIFPARRVQLEEGRKGPGDIESEPGCGLGDNSRFGEKKLSSIYVLCALFDWRERERERDRALFHVEWFFWFIIMVYFNGIPARKMVVCKAGLVVE</sequence>
<keyword evidence="1" id="KW-0812">Transmembrane</keyword>
<feature type="transmembrane region" description="Helical" evidence="1">
    <location>
        <begin position="97"/>
        <end position="115"/>
    </location>
</feature>
<protein>
    <submittedName>
        <fullName evidence="2">Uncharacterized protein</fullName>
    </submittedName>
</protein>
<evidence type="ECO:0000256" key="1">
    <source>
        <dbReference type="SAM" id="Phobius"/>
    </source>
</evidence>
<evidence type="ECO:0000313" key="3">
    <source>
        <dbReference type="Proteomes" id="UP000233837"/>
    </source>
</evidence>
<evidence type="ECO:0000313" key="2">
    <source>
        <dbReference type="EMBL" id="PKU59649.1"/>
    </source>
</evidence>
<reference evidence="2 3" key="1">
    <citation type="journal article" date="2016" name="Sci. Rep.">
        <title>The Dendrobium catenatum Lindl. genome sequence provides insights into polysaccharide synthase, floral development and adaptive evolution.</title>
        <authorList>
            <person name="Zhang G.Q."/>
            <person name="Xu Q."/>
            <person name="Bian C."/>
            <person name="Tsai W.C."/>
            <person name="Yeh C.M."/>
            <person name="Liu K.W."/>
            <person name="Yoshida K."/>
            <person name="Zhang L.S."/>
            <person name="Chang S.B."/>
            <person name="Chen F."/>
            <person name="Shi Y."/>
            <person name="Su Y.Y."/>
            <person name="Zhang Y.Q."/>
            <person name="Chen L.J."/>
            <person name="Yin Y."/>
            <person name="Lin M."/>
            <person name="Huang H."/>
            <person name="Deng H."/>
            <person name="Wang Z.W."/>
            <person name="Zhu S.L."/>
            <person name="Zhao X."/>
            <person name="Deng C."/>
            <person name="Niu S.C."/>
            <person name="Huang J."/>
            <person name="Wang M."/>
            <person name="Liu G.H."/>
            <person name="Yang H.J."/>
            <person name="Xiao X.J."/>
            <person name="Hsiao Y.Y."/>
            <person name="Wu W.L."/>
            <person name="Chen Y.Y."/>
            <person name="Mitsuda N."/>
            <person name="Ohme-Takagi M."/>
            <person name="Luo Y.B."/>
            <person name="Van de Peer Y."/>
            <person name="Liu Z.J."/>
        </authorList>
    </citation>
    <scope>NUCLEOTIDE SEQUENCE [LARGE SCALE GENOMIC DNA]</scope>
    <source>
        <tissue evidence="2">The whole plant</tissue>
    </source>
</reference>
<organism evidence="2 3">
    <name type="scientific">Dendrobium catenatum</name>
    <dbReference type="NCBI Taxonomy" id="906689"/>
    <lineage>
        <taxon>Eukaryota</taxon>
        <taxon>Viridiplantae</taxon>
        <taxon>Streptophyta</taxon>
        <taxon>Embryophyta</taxon>
        <taxon>Tracheophyta</taxon>
        <taxon>Spermatophyta</taxon>
        <taxon>Magnoliopsida</taxon>
        <taxon>Liliopsida</taxon>
        <taxon>Asparagales</taxon>
        <taxon>Orchidaceae</taxon>
        <taxon>Epidendroideae</taxon>
        <taxon>Malaxideae</taxon>
        <taxon>Dendrobiinae</taxon>
        <taxon>Dendrobium</taxon>
    </lineage>
</organism>
<keyword evidence="1" id="KW-0472">Membrane</keyword>
<proteinExistence type="predicted"/>
<dbReference type="Proteomes" id="UP000233837">
    <property type="component" value="Unassembled WGS sequence"/>
</dbReference>
<gene>
    <name evidence="2" type="ORF">MA16_Dca020847</name>
</gene>